<evidence type="ECO:0000313" key="9">
    <source>
        <dbReference type="RefSeq" id="XP_010446730.1"/>
    </source>
</evidence>
<evidence type="ECO:0000256" key="1">
    <source>
        <dbReference type="ARBA" id="ARBA00004334"/>
    </source>
</evidence>
<dbReference type="Proteomes" id="UP000694864">
    <property type="component" value="Chromosome 12"/>
</dbReference>
<keyword evidence="7" id="KW-0604">Photosystem II</keyword>
<evidence type="ECO:0000256" key="4">
    <source>
        <dbReference type="ARBA" id="ARBA00023078"/>
    </source>
</evidence>
<dbReference type="GeneID" id="104729488"/>
<evidence type="ECO:0000256" key="6">
    <source>
        <dbReference type="ARBA" id="ARBA00023211"/>
    </source>
</evidence>
<keyword evidence="4" id="KW-0793">Thylakoid</keyword>
<dbReference type="Gene3D" id="3.30.2050.10">
    <property type="entry name" value="photosynthetic oxygen evolving center domain"/>
    <property type="match status" value="1"/>
</dbReference>
<keyword evidence="6" id="KW-0464">Manganese</keyword>
<dbReference type="RefSeq" id="XP_010446730.1">
    <property type="nucleotide sequence ID" value="XM_010448428.2"/>
</dbReference>
<dbReference type="PANTHER" id="PTHR34058">
    <property type="entry name" value="OXYGEN-EVOLVING ENHANCER PROTEIN 1-2, CHLOROPLASTIC"/>
    <property type="match status" value="1"/>
</dbReference>
<comment type="similarity">
    <text evidence="2">Belongs to the PsbO family.</text>
</comment>
<evidence type="ECO:0000256" key="3">
    <source>
        <dbReference type="ARBA" id="ARBA00022531"/>
    </source>
</evidence>
<accession>A0ABM0UUY6</accession>
<keyword evidence="5" id="KW-0472">Membrane</keyword>
<keyword evidence="3" id="KW-0602">Photosynthesis</keyword>
<evidence type="ECO:0000256" key="5">
    <source>
        <dbReference type="ARBA" id="ARBA00023136"/>
    </source>
</evidence>
<dbReference type="Gene3D" id="2.40.160.30">
    <property type="entry name" value="Photosystem II, cytochrome c-550 precursor"/>
    <property type="match status" value="1"/>
</dbReference>
<comment type="subcellular location">
    <subcellularLocation>
        <location evidence="1">Plastid</location>
        <location evidence="1">Chloroplast thylakoid membrane</location>
    </subcellularLocation>
</comment>
<protein>
    <submittedName>
        <fullName evidence="9">Oxygen-evolving enhancer protein 1, chloroplastic-like</fullName>
    </submittedName>
</protein>
<dbReference type="SUPFAM" id="SSF56925">
    <property type="entry name" value="OMPA-like"/>
    <property type="match status" value="1"/>
</dbReference>
<gene>
    <name evidence="9" type="primary">LOC104729488</name>
</gene>
<dbReference type="InterPro" id="IPR011250">
    <property type="entry name" value="OMP/PagP_B-barrel"/>
</dbReference>
<dbReference type="InterPro" id="IPR002628">
    <property type="entry name" value="PsbO"/>
</dbReference>
<reference evidence="9" key="2">
    <citation type="submission" date="2025-08" db="UniProtKB">
        <authorList>
            <consortium name="RefSeq"/>
        </authorList>
    </citation>
    <scope>IDENTIFICATION</scope>
    <source>
        <tissue evidence="9">Leaf</tissue>
    </source>
</reference>
<dbReference type="Pfam" id="PF01716">
    <property type="entry name" value="MSP"/>
    <property type="match status" value="1"/>
</dbReference>
<keyword evidence="8" id="KW-1185">Reference proteome</keyword>
<evidence type="ECO:0000313" key="8">
    <source>
        <dbReference type="Proteomes" id="UP000694864"/>
    </source>
</evidence>
<organism evidence="8 9">
    <name type="scientific">Camelina sativa</name>
    <name type="common">False flax</name>
    <name type="synonym">Myagrum sativum</name>
    <dbReference type="NCBI Taxonomy" id="90675"/>
    <lineage>
        <taxon>Eukaryota</taxon>
        <taxon>Viridiplantae</taxon>
        <taxon>Streptophyta</taxon>
        <taxon>Embryophyta</taxon>
        <taxon>Tracheophyta</taxon>
        <taxon>Spermatophyta</taxon>
        <taxon>Magnoliopsida</taxon>
        <taxon>eudicotyledons</taxon>
        <taxon>Gunneridae</taxon>
        <taxon>Pentapetalae</taxon>
        <taxon>rosids</taxon>
        <taxon>malvids</taxon>
        <taxon>Brassicales</taxon>
        <taxon>Brassicaceae</taxon>
        <taxon>Camelineae</taxon>
        <taxon>Camelina</taxon>
    </lineage>
</organism>
<proteinExistence type="inferred from homology"/>
<evidence type="ECO:0000256" key="7">
    <source>
        <dbReference type="ARBA" id="ARBA00023276"/>
    </source>
</evidence>
<reference evidence="8" key="1">
    <citation type="journal article" date="2014" name="Nat. Commun.">
        <title>The emerging biofuel crop Camelina sativa retains a highly undifferentiated hexaploid genome structure.</title>
        <authorList>
            <person name="Kagale S."/>
            <person name="Koh C."/>
            <person name="Nixon J."/>
            <person name="Bollina V."/>
            <person name="Clarke W.E."/>
            <person name="Tuteja R."/>
            <person name="Spillane C."/>
            <person name="Robinson S.J."/>
            <person name="Links M.G."/>
            <person name="Clarke C."/>
            <person name="Higgins E.E."/>
            <person name="Huebert T."/>
            <person name="Sharpe A.G."/>
            <person name="Parkin I.A."/>
        </authorList>
    </citation>
    <scope>NUCLEOTIDE SEQUENCE [LARGE SCALE GENOMIC DNA]</scope>
    <source>
        <strain evidence="8">cv. DH55</strain>
    </source>
</reference>
<evidence type="ECO:0000256" key="2">
    <source>
        <dbReference type="ARBA" id="ARBA00009838"/>
    </source>
</evidence>
<name>A0ABM0UUY6_CAMSA</name>
<sequence length="332" mass="35492">MAAFLQAAVTPMQSTRVVTPTSAAAKLRTSSQSVSKCFGFEPAVASRVSCSLHNDLKNLIQSCVDATKIAGFALATSALIVSGASAEGVPKRLTYEEIQSKTYMEVKGTGTANQCPTIEGGVDSFAIKPGKYYAKKFCLEPTSFTVKAEGVSKNSTPDFQNTKLMTRLTYTLDEIEGPFEVASDGKVKFIEKDGIDYAAVTVQLPGGERVPFLFTIKQLVASGRPESFGGDFLVPSYRGSSFLDPKGRGGSTGYDNAVALPARGDDEELAKENNKDTTASLGKITFSVTKSNPERGEVIGVFESIQPSDTDLGAKNPKDVKIQGIWYAQLEE</sequence>